<keyword evidence="1" id="KW-1133">Transmembrane helix</keyword>
<dbReference type="RefSeq" id="WP_135120874.1">
    <property type="nucleotide sequence ID" value="NZ_SPQZ01000004.1"/>
</dbReference>
<reference evidence="2 3" key="1">
    <citation type="journal article" date="2018" name="J. Microbiol.">
        <title>Leifsonia flava sp. nov., a novel actinobacterium isolated from the rhizosphere of Aquilegia viridiflora.</title>
        <authorList>
            <person name="Cai Y."/>
            <person name="Tao W.Z."/>
            <person name="Ma Y.J."/>
            <person name="Cheng J."/>
            <person name="Zhang M.Y."/>
            <person name="Zhang Y.X."/>
        </authorList>
    </citation>
    <scope>NUCLEOTIDE SEQUENCE [LARGE SCALE GENOMIC DNA]</scope>
    <source>
        <strain evidence="2 3">SYP-B2174</strain>
    </source>
</reference>
<evidence type="ECO:0000313" key="3">
    <source>
        <dbReference type="Proteomes" id="UP000298127"/>
    </source>
</evidence>
<keyword evidence="1" id="KW-0812">Transmembrane</keyword>
<organism evidence="2 3">
    <name type="scientific">Orlajensenia leifsoniae</name>
    <dbReference type="NCBI Taxonomy" id="2561933"/>
    <lineage>
        <taxon>Bacteria</taxon>
        <taxon>Bacillati</taxon>
        <taxon>Actinomycetota</taxon>
        <taxon>Actinomycetes</taxon>
        <taxon>Micrococcales</taxon>
        <taxon>Microbacteriaceae</taxon>
        <taxon>Orlajensenia</taxon>
    </lineage>
</organism>
<name>A0A4Y9R0N5_9MICO</name>
<keyword evidence="3" id="KW-1185">Reference proteome</keyword>
<gene>
    <name evidence="2" type="ORF">E4M00_12695</name>
</gene>
<evidence type="ECO:0000313" key="2">
    <source>
        <dbReference type="EMBL" id="TFV96916.1"/>
    </source>
</evidence>
<keyword evidence="1" id="KW-0472">Membrane</keyword>
<evidence type="ECO:0000256" key="1">
    <source>
        <dbReference type="SAM" id="Phobius"/>
    </source>
</evidence>
<sequence>MTEVRGTDVRTQTFRPRSPLFGQLAVATGVLTVPVFAVLYWVSVPVDSWPIVTALQALVMLIVGVGVIASRSVYVQLHDWGVEDHWPFGFTNRVRSSDVDTILLIDLYTGNGMETVPQLFALDGRDRLVLRMRGQIWTRSAIQQVAARLGAPVVHAPVPMTLTDFTRIEPQLLTWFERRPLWAVRAPRTLATSADRRVFDQ</sequence>
<protein>
    <submittedName>
        <fullName evidence="2">Uncharacterized protein</fullName>
    </submittedName>
</protein>
<dbReference type="AlphaFoldDB" id="A0A4Y9R0N5"/>
<dbReference type="EMBL" id="SPQZ01000004">
    <property type="protein sequence ID" value="TFV96916.1"/>
    <property type="molecule type" value="Genomic_DNA"/>
</dbReference>
<accession>A0A4Y9R0N5</accession>
<comment type="caution">
    <text evidence="2">The sequence shown here is derived from an EMBL/GenBank/DDBJ whole genome shotgun (WGS) entry which is preliminary data.</text>
</comment>
<proteinExistence type="predicted"/>
<dbReference type="Proteomes" id="UP000298127">
    <property type="component" value="Unassembled WGS sequence"/>
</dbReference>
<feature type="transmembrane region" description="Helical" evidence="1">
    <location>
        <begin position="20"/>
        <end position="42"/>
    </location>
</feature>
<feature type="transmembrane region" description="Helical" evidence="1">
    <location>
        <begin position="48"/>
        <end position="69"/>
    </location>
</feature>